<dbReference type="AlphaFoldDB" id="A0AAW1I9C2"/>
<name>A0AAW1I9C2_POPJA</name>
<dbReference type="Proteomes" id="UP001458880">
    <property type="component" value="Unassembled WGS sequence"/>
</dbReference>
<evidence type="ECO:0000313" key="1">
    <source>
        <dbReference type="EMBL" id="KAK9685697.1"/>
    </source>
</evidence>
<proteinExistence type="predicted"/>
<dbReference type="EMBL" id="JASPKY010000758">
    <property type="protein sequence ID" value="KAK9685697.1"/>
    <property type="molecule type" value="Genomic_DNA"/>
</dbReference>
<accession>A0AAW1I9C2</accession>
<gene>
    <name evidence="1" type="ORF">QE152_g37842</name>
</gene>
<sequence>MIQVYKYLNCIARCVRQVNVPKDAEEQAQQMIQVYKYLNCIARCVRQVNVPKDAEEQAQHTAISVTHTTHDGKHNTPQISVTHTTHDGKQPATEPLIVAGKLYSGSILQVSI</sequence>
<protein>
    <submittedName>
        <fullName evidence="1">Uncharacterized protein</fullName>
    </submittedName>
</protein>
<comment type="caution">
    <text evidence="1">The sequence shown here is derived from an EMBL/GenBank/DDBJ whole genome shotgun (WGS) entry which is preliminary data.</text>
</comment>
<organism evidence="1 2">
    <name type="scientific">Popillia japonica</name>
    <name type="common">Japanese beetle</name>
    <dbReference type="NCBI Taxonomy" id="7064"/>
    <lineage>
        <taxon>Eukaryota</taxon>
        <taxon>Metazoa</taxon>
        <taxon>Ecdysozoa</taxon>
        <taxon>Arthropoda</taxon>
        <taxon>Hexapoda</taxon>
        <taxon>Insecta</taxon>
        <taxon>Pterygota</taxon>
        <taxon>Neoptera</taxon>
        <taxon>Endopterygota</taxon>
        <taxon>Coleoptera</taxon>
        <taxon>Polyphaga</taxon>
        <taxon>Scarabaeiformia</taxon>
        <taxon>Scarabaeidae</taxon>
        <taxon>Rutelinae</taxon>
        <taxon>Popillia</taxon>
    </lineage>
</organism>
<keyword evidence="2" id="KW-1185">Reference proteome</keyword>
<reference evidence="1 2" key="1">
    <citation type="journal article" date="2024" name="BMC Genomics">
        <title>De novo assembly and annotation of Popillia japonica's genome with initial clues to its potential as an invasive pest.</title>
        <authorList>
            <person name="Cucini C."/>
            <person name="Boschi S."/>
            <person name="Funari R."/>
            <person name="Cardaioli E."/>
            <person name="Iannotti N."/>
            <person name="Marturano G."/>
            <person name="Paoli F."/>
            <person name="Bruttini M."/>
            <person name="Carapelli A."/>
            <person name="Frati F."/>
            <person name="Nardi F."/>
        </authorList>
    </citation>
    <scope>NUCLEOTIDE SEQUENCE [LARGE SCALE GENOMIC DNA]</scope>
    <source>
        <strain evidence="1">DMR45628</strain>
    </source>
</reference>
<evidence type="ECO:0000313" key="2">
    <source>
        <dbReference type="Proteomes" id="UP001458880"/>
    </source>
</evidence>